<dbReference type="InterPro" id="IPR006447">
    <property type="entry name" value="Myb_dom_plants"/>
</dbReference>
<dbReference type="AlphaFoldDB" id="A0AAV8TY23"/>
<name>A0AAV8TY23_9ROSI</name>
<evidence type="ECO:0000313" key="6">
    <source>
        <dbReference type="Proteomes" id="UP001159364"/>
    </source>
</evidence>
<dbReference type="SUPFAM" id="SSF46689">
    <property type="entry name" value="Homeodomain-like"/>
    <property type="match status" value="1"/>
</dbReference>
<keyword evidence="3" id="KW-0804">Transcription</keyword>
<dbReference type="GO" id="GO:0006355">
    <property type="term" value="P:regulation of DNA-templated transcription"/>
    <property type="evidence" value="ECO:0007669"/>
    <property type="project" value="InterPro"/>
</dbReference>
<evidence type="ECO:0000256" key="2">
    <source>
        <dbReference type="ARBA" id="ARBA00023015"/>
    </source>
</evidence>
<dbReference type="InterPro" id="IPR009057">
    <property type="entry name" value="Homeodomain-like_sf"/>
</dbReference>
<organism evidence="5 6">
    <name type="scientific">Erythroxylum novogranatense</name>
    <dbReference type="NCBI Taxonomy" id="1862640"/>
    <lineage>
        <taxon>Eukaryota</taxon>
        <taxon>Viridiplantae</taxon>
        <taxon>Streptophyta</taxon>
        <taxon>Embryophyta</taxon>
        <taxon>Tracheophyta</taxon>
        <taxon>Spermatophyta</taxon>
        <taxon>Magnoliopsida</taxon>
        <taxon>eudicotyledons</taxon>
        <taxon>Gunneridae</taxon>
        <taxon>Pentapetalae</taxon>
        <taxon>rosids</taxon>
        <taxon>fabids</taxon>
        <taxon>Malpighiales</taxon>
        <taxon>Erythroxylaceae</taxon>
        <taxon>Erythroxylum</taxon>
    </lineage>
</organism>
<dbReference type="EMBL" id="JAIWQS010000002">
    <property type="protein sequence ID" value="KAJ8771922.1"/>
    <property type="molecule type" value="Genomic_DNA"/>
</dbReference>
<evidence type="ECO:0000313" key="5">
    <source>
        <dbReference type="EMBL" id="KAJ8771922.1"/>
    </source>
</evidence>
<dbReference type="Gene3D" id="1.10.10.60">
    <property type="entry name" value="Homeodomain-like"/>
    <property type="match status" value="1"/>
</dbReference>
<dbReference type="GO" id="GO:0000976">
    <property type="term" value="F:transcription cis-regulatory region binding"/>
    <property type="evidence" value="ECO:0007669"/>
    <property type="project" value="InterPro"/>
</dbReference>
<reference evidence="5 6" key="1">
    <citation type="submission" date="2021-09" db="EMBL/GenBank/DDBJ databases">
        <title>Genomic insights and catalytic innovation underlie evolution of tropane alkaloids biosynthesis.</title>
        <authorList>
            <person name="Wang Y.-J."/>
            <person name="Tian T."/>
            <person name="Huang J.-P."/>
            <person name="Huang S.-X."/>
        </authorList>
    </citation>
    <scope>NUCLEOTIDE SEQUENCE [LARGE SCALE GENOMIC DNA]</scope>
    <source>
        <strain evidence="5">KIB-2018</strain>
        <tissue evidence="5">Leaf</tissue>
    </source>
</reference>
<keyword evidence="6" id="KW-1185">Reference proteome</keyword>
<evidence type="ECO:0000256" key="3">
    <source>
        <dbReference type="ARBA" id="ARBA00023163"/>
    </source>
</evidence>
<dbReference type="GO" id="GO:0005634">
    <property type="term" value="C:nucleus"/>
    <property type="evidence" value="ECO:0007669"/>
    <property type="project" value="UniProtKB-SubCell"/>
</dbReference>
<protein>
    <submittedName>
        <fullName evidence="5">Uncharacterized protein</fullName>
    </submittedName>
</protein>
<dbReference type="GO" id="GO:0010158">
    <property type="term" value="P:abaxial cell fate specification"/>
    <property type="evidence" value="ECO:0007669"/>
    <property type="project" value="InterPro"/>
</dbReference>
<dbReference type="InterPro" id="IPR044847">
    <property type="entry name" value="KAN_fam"/>
</dbReference>
<keyword evidence="2" id="KW-0805">Transcription regulation</keyword>
<comment type="caution">
    <text evidence="5">The sequence shown here is derived from an EMBL/GenBank/DDBJ whole genome shotgun (WGS) entry which is preliminary data.</text>
</comment>
<gene>
    <name evidence="5" type="ORF">K2173_027099</name>
</gene>
<proteinExistence type="predicted"/>
<accession>A0AAV8TY23</accession>
<sequence>MLASFTLWSSLVAMKVHPYILLLERATPKSVLELMDVKDLTLAHVKSHLQVWLAKNSKFSLLNYVPYFFEKSKEAPFSEYISLACDAVKTLAILLAREPMRMSE</sequence>
<dbReference type="Proteomes" id="UP001159364">
    <property type="component" value="Linkage Group LG02"/>
</dbReference>
<evidence type="ECO:0000256" key="4">
    <source>
        <dbReference type="ARBA" id="ARBA00023242"/>
    </source>
</evidence>
<dbReference type="PANTHER" id="PTHR31496:SF25">
    <property type="entry name" value="TRANSCRIPTION FACTOR KAN3-RELATED"/>
    <property type="match status" value="1"/>
</dbReference>
<keyword evidence="4" id="KW-0539">Nucleus</keyword>
<dbReference type="PANTHER" id="PTHR31496">
    <property type="entry name" value="TRANSCRIPTION FACTOR KAN2-RELATED"/>
    <property type="match status" value="1"/>
</dbReference>
<evidence type="ECO:0000256" key="1">
    <source>
        <dbReference type="ARBA" id="ARBA00004123"/>
    </source>
</evidence>
<comment type="subcellular location">
    <subcellularLocation>
        <location evidence="1">Nucleus</location>
    </subcellularLocation>
</comment>
<dbReference type="NCBIfam" id="TIGR01557">
    <property type="entry name" value="myb_SHAQKYF"/>
    <property type="match status" value="1"/>
</dbReference>